<keyword evidence="1" id="KW-0812">Transmembrane</keyword>
<reference evidence="2 3" key="1">
    <citation type="submission" date="2013-07" db="EMBL/GenBank/DDBJ databases">
        <authorList>
            <person name="Stoco P.H."/>
            <person name="Wagner G."/>
            <person name="Gerber A."/>
            <person name="Zaha A."/>
            <person name="Thompson C."/>
            <person name="Bartholomeu D.C."/>
            <person name="Luckemeyer D.D."/>
            <person name="Bahia D."/>
            <person name="Loreto E."/>
            <person name="Prestes E.B."/>
            <person name="Lima F.M."/>
            <person name="Rodrigues-Luiz G."/>
            <person name="Vallejo G.A."/>
            <person name="Filho J.F."/>
            <person name="Monteiro K.M."/>
            <person name="Tyler K.M."/>
            <person name="de Almeida L.G."/>
            <person name="Ortiz M.F."/>
            <person name="Siervo M.A."/>
            <person name="de Moraes M.H."/>
            <person name="Cunha O.L."/>
            <person name="Mendonca-Neto R."/>
            <person name="Silva R."/>
            <person name="Teixeira S.M."/>
            <person name="Murta S.M."/>
            <person name="Sincero T.C."/>
            <person name="Mendes T.A."/>
            <person name="Urmenyi T.P."/>
            <person name="Silva V.G."/>
            <person name="da Rocha W.D."/>
            <person name="Andersson B."/>
            <person name="Romanha A.J."/>
            <person name="Steindel M."/>
            <person name="de Vasconcelos A.T."/>
            <person name="Grisard E.C."/>
        </authorList>
    </citation>
    <scope>NUCLEOTIDE SEQUENCE [LARGE SCALE GENOMIC DNA]</scope>
    <source>
        <strain evidence="2 3">SC58</strain>
    </source>
</reference>
<dbReference type="Proteomes" id="UP000031737">
    <property type="component" value="Unassembled WGS sequence"/>
</dbReference>
<dbReference type="AlphaFoldDB" id="A0A061IRH8"/>
<keyword evidence="3" id="KW-1185">Reference proteome</keyword>
<accession>A0A061IRH8</accession>
<protein>
    <recommendedName>
        <fullName evidence="4">Transmembrane protein</fullName>
    </recommendedName>
</protein>
<dbReference type="EMBL" id="AUPL01008987">
    <property type="protein sequence ID" value="ESL04773.1"/>
    <property type="molecule type" value="Genomic_DNA"/>
</dbReference>
<evidence type="ECO:0008006" key="4">
    <source>
        <dbReference type="Google" id="ProtNLM"/>
    </source>
</evidence>
<evidence type="ECO:0000313" key="3">
    <source>
        <dbReference type="Proteomes" id="UP000031737"/>
    </source>
</evidence>
<gene>
    <name evidence="2" type="ORF">TRSC58_07714</name>
</gene>
<keyword evidence="1" id="KW-1133">Transmembrane helix</keyword>
<sequence>MTLDEQPKKKKVGGWEGNEECRWVCATGLRVYFCLGLLVCLVSVSFFSPLVLLSVSFLLLAKTAAGSAGVG</sequence>
<feature type="transmembrane region" description="Helical" evidence="1">
    <location>
        <begin position="32"/>
        <end position="61"/>
    </location>
</feature>
<name>A0A061IRH8_TRYRA</name>
<proteinExistence type="predicted"/>
<comment type="caution">
    <text evidence="2">The sequence shown here is derived from an EMBL/GenBank/DDBJ whole genome shotgun (WGS) entry which is preliminary data.</text>
</comment>
<evidence type="ECO:0000313" key="2">
    <source>
        <dbReference type="EMBL" id="ESL04773.1"/>
    </source>
</evidence>
<evidence type="ECO:0000256" key="1">
    <source>
        <dbReference type="SAM" id="Phobius"/>
    </source>
</evidence>
<dbReference type="VEuPathDB" id="TriTrypDB:TRSC58_07714"/>
<organism evidence="2 3">
    <name type="scientific">Trypanosoma rangeli SC58</name>
    <dbReference type="NCBI Taxonomy" id="429131"/>
    <lineage>
        <taxon>Eukaryota</taxon>
        <taxon>Discoba</taxon>
        <taxon>Euglenozoa</taxon>
        <taxon>Kinetoplastea</taxon>
        <taxon>Metakinetoplastina</taxon>
        <taxon>Trypanosomatida</taxon>
        <taxon>Trypanosomatidae</taxon>
        <taxon>Trypanosoma</taxon>
        <taxon>Herpetosoma</taxon>
    </lineage>
</organism>
<keyword evidence="1" id="KW-0472">Membrane</keyword>